<keyword evidence="2" id="KW-1185">Reference proteome</keyword>
<organism evidence="1 2">
    <name type="scientific">Glossina palpalis gambiensis</name>
    <dbReference type="NCBI Taxonomy" id="67801"/>
    <lineage>
        <taxon>Eukaryota</taxon>
        <taxon>Metazoa</taxon>
        <taxon>Ecdysozoa</taxon>
        <taxon>Arthropoda</taxon>
        <taxon>Hexapoda</taxon>
        <taxon>Insecta</taxon>
        <taxon>Pterygota</taxon>
        <taxon>Neoptera</taxon>
        <taxon>Endopterygota</taxon>
        <taxon>Diptera</taxon>
        <taxon>Brachycera</taxon>
        <taxon>Muscomorpha</taxon>
        <taxon>Hippoboscoidea</taxon>
        <taxon>Glossinidae</taxon>
        <taxon>Glossina</taxon>
    </lineage>
</organism>
<protein>
    <submittedName>
        <fullName evidence="1">Uncharacterized protein</fullName>
    </submittedName>
</protein>
<evidence type="ECO:0000313" key="2">
    <source>
        <dbReference type="Proteomes" id="UP000092460"/>
    </source>
</evidence>
<evidence type="ECO:0000313" key="1">
    <source>
        <dbReference type="EnsemblMetazoa" id="GPPI005214-PA"/>
    </source>
</evidence>
<dbReference type="AlphaFoldDB" id="A0A1B0AQS6"/>
<dbReference type="EMBL" id="JXJN01002025">
    <property type="status" value="NOT_ANNOTATED_CDS"/>
    <property type="molecule type" value="Genomic_DNA"/>
</dbReference>
<name>A0A1B0AQS6_9MUSC</name>
<reference evidence="2" key="1">
    <citation type="submission" date="2015-01" db="EMBL/GenBank/DDBJ databases">
        <authorList>
            <person name="Aksoy S."/>
            <person name="Warren W."/>
            <person name="Wilson R.K."/>
        </authorList>
    </citation>
    <scope>NUCLEOTIDE SEQUENCE [LARGE SCALE GENOMIC DNA]</scope>
    <source>
        <strain evidence="2">IAEA</strain>
    </source>
</reference>
<proteinExistence type="predicted"/>
<dbReference type="VEuPathDB" id="VectorBase:GPPI005214"/>
<reference evidence="1" key="2">
    <citation type="submission" date="2020-05" db="UniProtKB">
        <authorList>
            <consortium name="EnsemblMetazoa"/>
        </authorList>
    </citation>
    <scope>IDENTIFICATION</scope>
    <source>
        <strain evidence="1">IAEA</strain>
    </source>
</reference>
<sequence length="64" mass="6849">MGSTLFRDGGSITDIGGINFDVRIKSPAFIFSVAKMYLSSSPTPTKAILAVLQPSSIIWITRSS</sequence>
<dbReference type="Proteomes" id="UP000092460">
    <property type="component" value="Unassembled WGS sequence"/>
</dbReference>
<dbReference type="EnsemblMetazoa" id="GPPI005214-RA">
    <property type="protein sequence ID" value="GPPI005214-PA"/>
    <property type="gene ID" value="GPPI005214"/>
</dbReference>
<accession>A0A1B0AQS6</accession>